<dbReference type="RefSeq" id="WP_224033521.1">
    <property type="nucleotide sequence ID" value="NZ_AP024849.1"/>
</dbReference>
<protein>
    <recommendedName>
        <fullName evidence="3">histidine kinase</fullName>
        <ecNumber evidence="3">2.7.13.3</ecNumber>
    </recommendedName>
</protein>
<sequence>MISKLKKKFVFINMISIVIILSFTFGAVYISTNNRLTRESNDMLQKTIEQENEIHKNQMDVKDQNTNTPPQPQILSFAVQLDKNNNITNVYYNNMDKVDMDTLITLVYSTLDDSNTTGLIQTESFRFLKHVNQNGMKIAFADRSLEINTLKSLLKTFILVGIGSLTAFFIVSLYLASWAVKPIKKSLEQQRQFVADASHELKTPLTVILANTDIVLSHKDDTITNQLKWINYIKTEAERMTTLVNDLLFLAKTDANKNEVIFSKINFSDTVWSCVLPFESVAFEQEKTIDSCIASDVFIHGDNSRLKQLIIILIDNAIKYSNETDIINVTLIINVDNASLSINNTGEPIPKEQILNIFERFYRVDESRARKKDGYGLGLSIAKSIVETHHGKITVRSSESEGTNFTVSFPLIKNK</sequence>
<evidence type="ECO:0000256" key="1">
    <source>
        <dbReference type="ARBA" id="ARBA00000085"/>
    </source>
</evidence>
<keyword evidence="8" id="KW-0472">Membrane</keyword>
<dbReference type="SMART" id="SM00388">
    <property type="entry name" value="HisKA"/>
    <property type="match status" value="1"/>
</dbReference>
<dbReference type="CDD" id="cd00082">
    <property type="entry name" value="HisKA"/>
    <property type="match status" value="1"/>
</dbReference>
<evidence type="ECO:0000313" key="10">
    <source>
        <dbReference type="EMBL" id="BCZ47145.1"/>
    </source>
</evidence>
<dbReference type="PROSITE" id="PS50109">
    <property type="entry name" value="HIS_KIN"/>
    <property type="match status" value="1"/>
</dbReference>
<name>A0ABM7TDJ9_9CLOT</name>
<feature type="transmembrane region" description="Helical" evidence="8">
    <location>
        <begin position="9"/>
        <end position="30"/>
    </location>
</feature>
<dbReference type="InterPro" id="IPR003594">
    <property type="entry name" value="HATPase_dom"/>
</dbReference>
<keyword evidence="7" id="KW-0902">Two-component regulatory system</keyword>
<evidence type="ECO:0000256" key="8">
    <source>
        <dbReference type="SAM" id="Phobius"/>
    </source>
</evidence>
<evidence type="ECO:0000256" key="7">
    <source>
        <dbReference type="ARBA" id="ARBA00023012"/>
    </source>
</evidence>
<keyword evidence="11" id="KW-1185">Reference proteome</keyword>
<dbReference type="SUPFAM" id="SSF55874">
    <property type="entry name" value="ATPase domain of HSP90 chaperone/DNA topoisomerase II/histidine kinase"/>
    <property type="match status" value="1"/>
</dbReference>
<accession>A0ABM7TDJ9</accession>
<dbReference type="SUPFAM" id="SSF47384">
    <property type="entry name" value="Homodimeric domain of signal transducing histidine kinase"/>
    <property type="match status" value="1"/>
</dbReference>
<evidence type="ECO:0000256" key="3">
    <source>
        <dbReference type="ARBA" id="ARBA00012438"/>
    </source>
</evidence>
<keyword evidence="8" id="KW-1133">Transmembrane helix</keyword>
<dbReference type="PANTHER" id="PTHR45453:SF1">
    <property type="entry name" value="PHOSPHATE REGULON SENSOR PROTEIN PHOR"/>
    <property type="match status" value="1"/>
</dbReference>
<dbReference type="InterPro" id="IPR036890">
    <property type="entry name" value="HATPase_C_sf"/>
</dbReference>
<evidence type="ECO:0000256" key="2">
    <source>
        <dbReference type="ARBA" id="ARBA00004370"/>
    </source>
</evidence>
<feature type="domain" description="Histidine kinase" evidence="9">
    <location>
        <begin position="196"/>
        <end position="413"/>
    </location>
</feature>
<dbReference type="InterPro" id="IPR036097">
    <property type="entry name" value="HisK_dim/P_sf"/>
</dbReference>
<gene>
    <name evidence="10" type="ORF">psyc5s11_32120</name>
</gene>
<dbReference type="Pfam" id="PF00512">
    <property type="entry name" value="HisKA"/>
    <property type="match status" value="1"/>
</dbReference>
<dbReference type="EC" id="2.7.13.3" evidence="3"/>
<evidence type="ECO:0000256" key="5">
    <source>
        <dbReference type="ARBA" id="ARBA00022679"/>
    </source>
</evidence>
<dbReference type="InterPro" id="IPR050351">
    <property type="entry name" value="BphY/WalK/GraS-like"/>
</dbReference>
<evidence type="ECO:0000256" key="4">
    <source>
        <dbReference type="ARBA" id="ARBA00022553"/>
    </source>
</evidence>
<dbReference type="SMART" id="SM00387">
    <property type="entry name" value="HATPase_c"/>
    <property type="match status" value="1"/>
</dbReference>
<reference evidence="11" key="1">
    <citation type="submission" date="2021-07" db="EMBL/GenBank/DDBJ databases">
        <title>Complete genome sequencing of a Clostridium isolate.</title>
        <authorList>
            <person name="Ueki A."/>
            <person name="Tonouchi A."/>
        </authorList>
    </citation>
    <scope>NUCLEOTIDE SEQUENCE [LARGE SCALE GENOMIC DNA]</scope>
    <source>
        <strain evidence="11">C5S11</strain>
    </source>
</reference>
<proteinExistence type="predicted"/>
<evidence type="ECO:0000259" key="9">
    <source>
        <dbReference type="PROSITE" id="PS50109"/>
    </source>
</evidence>
<dbReference type="Pfam" id="PF02518">
    <property type="entry name" value="HATPase_c"/>
    <property type="match status" value="1"/>
</dbReference>
<dbReference type="InterPro" id="IPR005467">
    <property type="entry name" value="His_kinase_dom"/>
</dbReference>
<dbReference type="GO" id="GO:0016301">
    <property type="term" value="F:kinase activity"/>
    <property type="evidence" value="ECO:0007669"/>
    <property type="project" value="UniProtKB-KW"/>
</dbReference>
<dbReference type="EMBL" id="AP024849">
    <property type="protein sequence ID" value="BCZ47145.1"/>
    <property type="molecule type" value="Genomic_DNA"/>
</dbReference>
<keyword evidence="5" id="KW-0808">Transferase</keyword>
<keyword evidence="6 10" id="KW-0418">Kinase</keyword>
<dbReference type="Proteomes" id="UP000824633">
    <property type="component" value="Chromosome"/>
</dbReference>
<comment type="subcellular location">
    <subcellularLocation>
        <location evidence="2">Membrane</location>
    </subcellularLocation>
</comment>
<keyword evidence="4" id="KW-0597">Phosphoprotein</keyword>
<dbReference type="Gene3D" id="1.10.287.130">
    <property type="match status" value="1"/>
</dbReference>
<dbReference type="InterPro" id="IPR004358">
    <property type="entry name" value="Sig_transdc_His_kin-like_C"/>
</dbReference>
<feature type="transmembrane region" description="Helical" evidence="8">
    <location>
        <begin position="157"/>
        <end position="180"/>
    </location>
</feature>
<keyword evidence="8" id="KW-0812">Transmembrane</keyword>
<dbReference type="Gene3D" id="3.30.565.10">
    <property type="entry name" value="Histidine kinase-like ATPase, C-terminal domain"/>
    <property type="match status" value="1"/>
</dbReference>
<evidence type="ECO:0000256" key="6">
    <source>
        <dbReference type="ARBA" id="ARBA00022777"/>
    </source>
</evidence>
<dbReference type="PRINTS" id="PR00344">
    <property type="entry name" value="BCTRLSENSOR"/>
</dbReference>
<dbReference type="InterPro" id="IPR003661">
    <property type="entry name" value="HisK_dim/P_dom"/>
</dbReference>
<dbReference type="PANTHER" id="PTHR45453">
    <property type="entry name" value="PHOSPHATE REGULON SENSOR PROTEIN PHOR"/>
    <property type="match status" value="1"/>
</dbReference>
<evidence type="ECO:0000313" key="11">
    <source>
        <dbReference type="Proteomes" id="UP000824633"/>
    </source>
</evidence>
<dbReference type="CDD" id="cd00075">
    <property type="entry name" value="HATPase"/>
    <property type="match status" value="1"/>
</dbReference>
<comment type="catalytic activity">
    <reaction evidence="1">
        <text>ATP + protein L-histidine = ADP + protein N-phospho-L-histidine.</text>
        <dbReference type="EC" id="2.7.13.3"/>
    </reaction>
</comment>
<organism evidence="10 11">
    <name type="scientific">Clostridium gelidum</name>
    <dbReference type="NCBI Taxonomy" id="704125"/>
    <lineage>
        <taxon>Bacteria</taxon>
        <taxon>Bacillati</taxon>
        <taxon>Bacillota</taxon>
        <taxon>Clostridia</taxon>
        <taxon>Eubacteriales</taxon>
        <taxon>Clostridiaceae</taxon>
        <taxon>Clostridium</taxon>
    </lineage>
</organism>